<gene>
    <name evidence="1" type="ORF">NDU88_005984</name>
</gene>
<name>A0AAV7RQL2_PLEWA</name>
<evidence type="ECO:0000313" key="1">
    <source>
        <dbReference type="EMBL" id="KAJ1153223.1"/>
    </source>
</evidence>
<protein>
    <submittedName>
        <fullName evidence="1">Uncharacterized protein</fullName>
    </submittedName>
</protein>
<dbReference type="Proteomes" id="UP001066276">
    <property type="component" value="Chromosome 5"/>
</dbReference>
<dbReference type="AlphaFoldDB" id="A0AAV7RQL2"/>
<accession>A0AAV7RQL2</accession>
<keyword evidence="2" id="KW-1185">Reference proteome</keyword>
<evidence type="ECO:0000313" key="2">
    <source>
        <dbReference type="Proteomes" id="UP001066276"/>
    </source>
</evidence>
<proteinExistence type="predicted"/>
<reference evidence="1" key="1">
    <citation type="journal article" date="2022" name="bioRxiv">
        <title>Sequencing and chromosome-scale assembly of the giantPleurodeles waltlgenome.</title>
        <authorList>
            <person name="Brown T."/>
            <person name="Elewa A."/>
            <person name="Iarovenko S."/>
            <person name="Subramanian E."/>
            <person name="Araus A.J."/>
            <person name="Petzold A."/>
            <person name="Susuki M."/>
            <person name="Suzuki K.-i.T."/>
            <person name="Hayashi T."/>
            <person name="Toyoda A."/>
            <person name="Oliveira C."/>
            <person name="Osipova E."/>
            <person name="Leigh N.D."/>
            <person name="Simon A."/>
            <person name="Yun M.H."/>
        </authorList>
    </citation>
    <scope>NUCLEOTIDE SEQUENCE</scope>
    <source>
        <strain evidence="1">20211129_DDA</strain>
        <tissue evidence="1">Liver</tissue>
    </source>
</reference>
<sequence>MATAAWCGGGARTLKEETSQIFRCARVSRPVRSQPKELKSAWCQLHALGPSFSLAPPSEATLFSPAMFHR</sequence>
<dbReference type="EMBL" id="JANPWB010000009">
    <property type="protein sequence ID" value="KAJ1153223.1"/>
    <property type="molecule type" value="Genomic_DNA"/>
</dbReference>
<comment type="caution">
    <text evidence="1">The sequence shown here is derived from an EMBL/GenBank/DDBJ whole genome shotgun (WGS) entry which is preliminary data.</text>
</comment>
<organism evidence="1 2">
    <name type="scientific">Pleurodeles waltl</name>
    <name type="common">Iberian ribbed newt</name>
    <dbReference type="NCBI Taxonomy" id="8319"/>
    <lineage>
        <taxon>Eukaryota</taxon>
        <taxon>Metazoa</taxon>
        <taxon>Chordata</taxon>
        <taxon>Craniata</taxon>
        <taxon>Vertebrata</taxon>
        <taxon>Euteleostomi</taxon>
        <taxon>Amphibia</taxon>
        <taxon>Batrachia</taxon>
        <taxon>Caudata</taxon>
        <taxon>Salamandroidea</taxon>
        <taxon>Salamandridae</taxon>
        <taxon>Pleurodelinae</taxon>
        <taxon>Pleurodeles</taxon>
    </lineage>
</organism>